<dbReference type="Pfam" id="PF05258">
    <property type="entry name" value="DciA"/>
    <property type="match status" value="1"/>
</dbReference>
<dbReference type="OrthoDB" id="5516926at2"/>
<evidence type="ECO:0000313" key="2">
    <source>
        <dbReference type="EMBL" id="AGU14214.1"/>
    </source>
</evidence>
<accession>U3GSG5</accession>
<dbReference type="eggNOG" id="COG5512">
    <property type="taxonomic scope" value="Bacteria"/>
</dbReference>
<protein>
    <submittedName>
        <fullName evidence="2">Uncharacterized protein</fullName>
    </submittedName>
</protein>
<name>U3GSG5_9CORY</name>
<gene>
    <name evidence="2" type="ORF">CARG_00015</name>
</gene>
<feature type="region of interest" description="Disordered" evidence="1">
    <location>
        <begin position="1"/>
        <end position="82"/>
    </location>
</feature>
<feature type="compositionally biased region" description="Low complexity" evidence="1">
    <location>
        <begin position="52"/>
        <end position="66"/>
    </location>
</feature>
<proteinExistence type="predicted"/>
<dbReference type="KEGG" id="caz:CARG_00015"/>
<dbReference type="PANTHER" id="PTHR36456">
    <property type="entry name" value="UPF0232 PROTEIN SCO3875"/>
    <property type="match status" value="1"/>
</dbReference>
<dbReference type="EMBL" id="CP006365">
    <property type="protein sequence ID" value="AGU14214.1"/>
    <property type="molecule type" value="Genomic_DNA"/>
</dbReference>
<organism evidence="2 3">
    <name type="scientific">Corynebacterium argentoratense DSM 44202</name>
    <dbReference type="NCBI Taxonomy" id="1348662"/>
    <lineage>
        <taxon>Bacteria</taxon>
        <taxon>Bacillati</taxon>
        <taxon>Actinomycetota</taxon>
        <taxon>Actinomycetes</taxon>
        <taxon>Mycobacteriales</taxon>
        <taxon>Corynebacteriaceae</taxon>
        <taxon>Corynebacterium</taxon>
    </lineage>
</organism>
<feature type="compositionally biased region" description="Polar residues" evidence="1">
    <location>
        <begin position="1"/>
        <end position="15"/>
    </location>
</feature>
<dbReference type="STRING" id="1348662.CARG_00015"/>
<dbReference type="Proteomes" id="UP000016943">
    <property type="component" value="Chromosome"/>
</dbReference>
<dbReference type="InterPro" id="IPR007922">
    <property type="entry name" value="DciA-like"/>
</dbReference>
<dbReference type="GeneID" id="78248900"/>
<evidence type="ECO:0000313" key="3">
    <source>
        <dbReference type="Proteomes" id="UP000016943"/>
    </source>
</evidence>
<dbReference type="PATRIC" id="fig|1348662.3.peg.4"/>
<dbReference type="HOGENOM" id="CLU_087206_0_1_11"/>
<reference evidence="2 3" key="1">
    <citation type="journal article" date="2013" name="Genome Announc.">
        <title>Whole-Genome Sequence of the Clinical Strain Corynebacterium argentoratense DSM 44202, Isolated from a Human Throat Specimen.</title>
        <authorList>
            <person name="Bomholt C."/>
            <person name="Glaub A."/>
            <person name="Gravermann K."/>
            <person name="Albersmeier A."/>
            <person name="Brinkrolf K."/>
            <person name="Ruckert C."/>
            <person name="Tauch A."/>
        </authorList>
    </citation>
    <scope>NUCLEOTIDE SEQUENCE [LARGE SCALE GENOMIC DNA]</scope>
    <source>
        <strain evidence="2">DSM 44202</strain>
    </source>
</reference>
<dbReference type="PANTHER" id="PTHR36456:SF1">
    <property type="entry name" value="UPF0232 PROTEIN SCO3875"/>
    <property type="match status" value="1"/>
</dbReference>
<sequence length="201" mass="22269">MSSDTGSVDNNQQPDQDGVSAAFARLMQQAQAKRTTDSKSVGGAQQSSTPCAMKAMKARNAMDAAAGRSRRRPTGKDGRALPYRRDPLAFGVTLEREIKRRGWKKDIAGGWVHAHWDELVGEKIAQHTRVEMLKDKQLFITCDSTSWASNLRLMQRQILQVIAEKVGSDVIVELKIFGPKAPSWRKGPLHVKGRGPRDTYG</sequence>
<keyword evidence="3" id="KW-1185">Reference proteome</keyword>
<dbReference type="RefSeq" id="WP_020975334.1">
    <property type="nucleotide sequence ID" value="NC_022198.1"/>
</dbReference>
<dbReference type="AlphaFoldDB" id="U3GSG5"/>
<evidence type="ECO:0000256" key="1">
    <source>
        <dbReference type="SAM" id="MobiDB-lite"/>
    </source>
</evidence>